<evidence type="ECO:0000313" key="1">
    <source>
        <dbReference type="EMBL" id="VEA68172.1"/>
    </source>
</evidence>
<organism evidence="1 2">
    <name type="scientific">Serratia rubidaea</name>
    <name type="common">Serratia marinorubra</name>
    <dbReference type="NCBI Taxonomy" id="61652"/>
    <lineage>
        <taxon>Bacteria</taxon>
        <taxon>Pseudomonadati</taxon>
        <taxon>Pseudomonadota</taxon>
        <taxon>Gammaproteobacteria</taxon>
        <taxon>Enterobacterales</taxon>
        <taxon>Yersiniaceae</taxon>
        <taxon>Serratia</taxon>
    </lineage>
</organism>
<name>A0A447QDZ6_SERRU</name>
<dbReference type="Proteomes" id="UP000271603">
    <property type="component" value="Chromosome"/>
</dbReference>
<dbReference type="EMBL" id="LR134155">
    <property type="protein sequence ID" value="VEA68172.1"/>
    <property type="molecule type" value="Genomic_DNA"/>
</dbReference>
<proteinExistence type="predicted"/>
<accession>A0A447QDZ6</accession>
<reference evidence="1 2" key="1">
    <citation type="submission" date="2018-12" db="EMBL/GenBank/DDBJ databases">
        <authorList>
            <consortium name="Pathogen Informatics"/>
        </authorList>
    </citation>
    <scope>NUCLEOTIDE SEQUENCE [LARGE SCALE GENOMIC DNA]</scope>
    <source>
        <strain evidence="1 2">NCTC9419</strain>
    </source>
</reference>
<dbReference type="SUPFAM" id="SSF53098">
    <property type="entry name" value="Ribonuclease H-like"/>
    <property type="match status" value="1"/>
</dbReference>
<dbReference type="AlphaFoldDB" id="A0A447QDZ6"/>
<dbReference type="GO" id="GO:0003676">
    <property type="term" value="F:nucleic acid binding"/>
    <property type="evidence" value="ECO:0007669"/>
    <property type="project" value="InterPro"/>
</dbReference>
<sequence length="211" mass="23756">MEASTIERCTREYGIHWIGLCTKRDPKDAHYVTCCSQVFDADGGGMQFVAFEARDPVKDIEDARRNPFLSRSDMRAVLARSLALYQSRNGGLLPRRLVIHKTTSFKSDELEGALDALSAIREVECVEVSSNAGWRGFGSRKAVVLHLRKEVNLMVTLCRVALCYNVQGNQPSFGLRAMHLVPHRMETITRVVKVFLDHSILYGTRGWGRLS</sequence>
<dbReference type="Gene3D" id="3.30.420.10">
    <property type="entry name" value="Ribonuclease H-like superfamily/Ribonuclease H"/>
    <property type="match status" value="1"/>
</dbReference>
<evidence type="ECO:0008006" key="3">
    <source>
        <dbReference type="Google" id="ProtNLM"/>
    </source>
</evidence>
<protein>
    <recommendedName>
        <fullName evidence="3">Piwi domain-containing protein</fullName>
    </recommendedName>
</protein>
<gene>
    <name evidence="1" type="ORF">NCTC9419_00303</name>
</gene>
<dbReference type="InterPro" id="IPR036397">
    <property type="entry name" value="RNaseH_sf"/>
</dbReference>
<evidence type="ECO:0000313" key="2">
    <source>
        <dbReference type="Proteomes" id="UP000271603"/>
    </source>
</evidence>
<dbReference type="InterPro" id="IPR012337">
    <property type="entry name" value="RNaseH-like_sf"/>
</dbReference>